<proteinExistence type="predicted"/>
<dbReference type="VEuPathDB" id="FungiDB:MMYC01_208875"/>
<reference evidence="1 2" key="1">
    <citation type="journal article" date="2016" name="Genome Announc.">
        <title>Genome Sequence of Madurella mycetomatis mm55, Isolated from a Human Mycetoma Case in Sudan.</title>
        <authorList>
            <person name="Smit S."/>
            <person name="Derks M.F."/>
            <person name="Bervoets S."/>
            <person name="Fahal A."/>
            <person name="van Leeuwen W."/>
            <person name="van Belkum A."/>
            <person name="van de Sande W.W."/>
        </authorList>
    </citation>
    <scope>NUCLEOTIDE SEQUENCE [LARGE SCALE GENOMIC DNA]</scope>
    <source>
        <strain evidence="2">mm55</strain>
    </source>
</reference>
<accession>A0A175VUX5</accession>
<gene>
    <name evidence="1" type="ORF">MMYC01_208875</name>
</gene>
<evidence type="ECO:0000313" key="1">
    <source>
        <dbReference type="EMBL" id="KXX74554.1"/>
    </source>
</evidence>
<name>A0A175VUX5_9PEZI</name>
<sequence>MFKVPGYAGVAQTSFANLDDMKFYNTECPAHAALKETAAGLGLTEPLLVVYPEEEPSITD</sequence>
<evidence type="ECO:0000313" key="2">
    <source>
        <dbReference type="Proteomes" id="UP000078237"/>
    </source>
</evidence>
<comment type="caution">
    <text evidence="1">The sequence shown here is derived from an EMBL/GenBank/DDBJ whole genome shotgun (WGS) entry which is preliminary data.</text>
</comment>
<organism evidence="1 2">
    <name type="scientific">Madurella mycetomatis</name>
    <dbReference type="NCBI Taxonomy" id="100816"/>
    <lineage>
        <taxon>Eukaryota</taxon>
        <taxon>Fungi</taxon>
        <taxon>Dikarya</taxon>
        <taxon>Ascomycota</taxon>
        <taxon>Pezizomycotina</taxon>
        <taxon>Sordariomycetes</taxon>
        <taxon>Sordariomycetidae</taxon>
        <taxon>Sordariales</taxon>
        <taxon>Sordariales incertae sedis</taxon>
        <taxon>Madurella</taxon>
    </lineage>
</organism>
<dbReference type="AlphaFoldDB" id="A0A175VUX5"/>
<dbReference type="Proteomes" id="UP000078237">
    <property type="component" value="Unassembled WGS sequence"/>
</dbReference>
<dbReference type="EMBL" id="LCTW02000340">
    <property type="protein sequence ID" value="KXX74554.1"/>
    <property type="molecule type" value="Genomic_DNA"/>
</dbReference>
<protein>
    <recommendedName>
        <fullName evidence="3">Stress-response A/B barrel domain-containing protein</fullName>
    </recommendedName>
</protein>
<dbReference type="OrthoDB" id="3830014at2759"/>
<evidence type="ECO:0008006" key="3">
    <source>
        <dbReference type="Google" id="ProtNLM"/>
    </source>
</evidence>
<keyword evidence="2" id="KW-1185">Reference proteome</keyword>